<accession>A0ACB8KVR0</accession>
<name>A0ACB8KVR0_CITSI</name>
<evidence type="ECO:0000313" key="2">
    <source>
        <dbReference type="Proteomes" id="UP000829398"/>
    </source>
</evidence>
<protein>
    <submittedName>
        <fullName evidence="1">Dirigent protein</fullName>
    </submittedName>
</protein>
<dbReference type="Proteomes" id="UP000829398">
    <property type="component" value="Chromosome 5"/>
</dbReference>
<proteinExistence type="predicted"/>
<dbReference type="EMBL" id="CM039174">
    <property type="protein sequence ID" value="KAH9758513.1"/>
    <property type="molecule type" value="Genomic_DNA"/>
</dbReference>
<evidence type="ECO:0000313" key="1">
    <source>
        <dbReference type="EMBL" id="KAH9758513.1"/>
    </source>
</evidence>
<comment type="caution">
    <text evidence="1">The sequence shown here is derived from an EMBL/GenBank/DDBJ whole genome shotgun (WGS) entry which is preliminary data.</text>
</comment>
<sequence length="250" mass="27392">MGSLQRLGALNRQRPAFTKKGLMYMSAKINGQSVCALQWPTLQTQQKRVLLVCTAFKEVNWLAKSKTRQLRSRLLSTGNVVLKVVLATLTVVLLALISPAARRNHSSKSPSMALSLYIQQPQIASSDMQSSVAQISGAGAFVFHHTLTEGPEKTSRSVGKAQGFIVPIEQFAHSAFNIIYLTFDTPHYSGSLSVQANDVAHKENEELTVVGGTGSFAFARGHAIFSNTQRQTYHVNLRLKFPNRSHSIPG</sequence>
<gene>
    <name evidence="1" type="ORF">KPL71_016715</name>
</gene>
<organism evidence="1 2">
    <name type="scientific">Citrus sinensis</name>
    <name type="common">Sweet orange</name>
    <name type="synonym">Citrus aurantium var. sinensis</name>
    <dbReference type="NCBI Taxonomy" id="2711"/>
    <lineage>
        <taxon>Eukaryota</taxon>
        <taxon>Viridiplantae</taxon>
        <taxon>Streptophyta</taxon>
        <taxon>Embryophyta</taxon>
        <taxon>Tracheophyta</taxon>
        <taxon>Spermatophyta</taxon>
        <taxon>Magnoliopsida</taxon>
        <taxon>eudicotyledons</taxon>
        <taxon>Gunneridae</taxon>
        <taxon>Pentapetalae</taxon>
        <taxon>rosids</taxon>
        <taxon>malvids</taxon>
        <taxon>Sapindales</taxon>
        <taxon>Rutaceae</taxon>
        <taxon>Aurantioideae</taxon>
        <taxon>Citrus</taxon>
    </lineage>
</organism>
<keyword evidence="2" id="KW-1185">Reference proteome</keyword>
<reference evidence="2" key="1">
    <citation type="journal article" date="2023" name="Hortic. Res.">
        <title>A chromosome-level phased genome enabling allele-level studies in sweet orange: a case study on citrus Huanglongbing tolerance.</title>
        <authorList>
            <person name="Wu B."/>
            <person name="Yu Q."/>
            <person name="Deng Z."/>
            <person name="Duan Y."/>
            <person name="Luo F."/>
            <person name="Gmitter F. Jr."/>
        </authorList>
    </citation>
    <scope>NUCLEOTIDE SEQUENCE [LARGE SCALE GENOMIC DNA]</scope>
    <source>
        <strain evidence="2">cv. Valencia</strain>
    </source>
</reference>